<sequence>MQDSKVRFFTEASRDLCRALAVLALFLGMLAATPVSAGVYPGGAPLLDICGELSDADDTEAHGACHACRPTPLILPTPPVVPSMAFGAPAFCLVLQPAPVVVKGVRHSHAPRAPPPRLA</sequence>
<dbReference type="AlphaFoldDB" id="A0A934IYS8"/>
<feature type="chain" id="PRO_5036884940" description="DUF2946 domain-containing protein" evidence="1">
    <location>
        <begin position="38"/>
        <end position="119"/>
    </location>
</feature>
<dbReference type="Proteomes" id="UP000602124">
    <property type="component" value="Unassembled WGS sequence"/>
</dbReference>
<proteinExistence type="predicted"/>
<organism evidence="2 3">
    <name type="scientific">Devosia sediminis</name>
    <dbReference type="NCBI Taxonomy" id="2798801"/>
    <lineage>
        <taxon>Bacteria</taxon>
        <taxon>Pseudomonadati</taxon>
        <taxon>Pseudomonadota</taxon>
        <taxon>Alphaproteobacteria</taxon>
        <taxon>Hyphomicrobiales</taxon>
        <taxon>Devosiaceae</taxon>
        <taxon>Devosia</taxon>
    </lineage>
</organism>
<keyword evidence="1" id="KW-0732">Signal</keyword>
<reference evidence="2" key="1">
    <citation type="submission" date="2020-12" db="EMBL/GenBank/DDBJ databases">
        <title>Devosia sp. MSA67 isolated from Mo River.</title>
        <authorList>
            <person name="Ma F."/>
            <person name="Zi Z."/>
        </authorList>
    </citation>
    <scope>NUCLEOTIDE SEQUENCE</scope>
    <source>
        <strain evidence="2">MSA67</strain>
    </source>
</reference>
<name>A0A934IYS8_9HYPH</name>
<evidence type="ECO:0000313" key="3">
    <source>
        <dbReference type="Proteomes" id="UP000602124"/>
    </source>
</evidence>
<gene>
    <name evidence="2" type="ORF">JEQ47_08220</name>
</gene>
<evidence type="ECO:0000313" key="2">
    <source>
        <dbReference type="EMBL" id="MBJ3784700.1"/>
    </source>
</evidence>
<keyword evidence="3" id="KW-1185">Reference proteome</keyword>
<dbReference type="EMBL" id="JAEKMH010000002">
    <property type="protein sequence ID" value="MBJ3784700.1"/>
    <property type="molecule type" value="Genomic_DNA"/>
</dbReference>
<evidence type="ECO:0008006" key="4">
    <source>
        <dbReference type="Google" id="ProtNLM"/>
    </source>
</evidence>
<evidence type="ECO:0000256" key="1">
    <source>
        <dbReference type="SAM" id="SignalP"/>
    </source>
</evidence>
<dbReference type="RefSeq" id="WP_198875937.1">
    <property type="nucleotide sequence ID" value="NZ_JAEKMH010000002.1"/>
</dbReference>
<protein>
    <recommendedName>
        <fullName evidence="4">DUF2946 domain-containing protein</fullName>
    </recommendedName>
</protein>
<feature type="signal peptide" evidence="1">
    <location>
        <begin position="1"/>
        <end position="37"/>
    </location>
</feature>
<accession>A0A934IYS8</accession>
<comment type="caution">
    <text evidence="2">The sequence shown here is derived from an EMBL/GenBank/DDBJ whole genome shotgun (WGS) entry which is preliminary data.</text>
</comment>